<sequence>MESQNKYVKQRRGSKHKKSCGEKSVEQNNSTSSSSLWVVVAYSYILRKAKAFYEWIRSNGNYDEVPLADPYFSIPVLPPTTTN</sequence>
<feature type="region of interest" description="Disordered" evidence="1">
    <location>
        <begin position="1"/>
        <end position="33"/>
    </location>
</feature>
<name>A0AAN8TD33_SOLBU</name>
<comment type="caution">
    <text evidence="2">The sequence shown here is derived from an EMBL/GenBank/DDBJ whole genome shotgun (WGS) entry which is preliminary data.</text>
</comment>
<keyword evidence="3" id="KW-1185">Reference proteome</keyword>
<dbReference type="AlphaFoldDB" id="A0AAN8TD33"/>
<evidence type="ECO:0000313" key="3">
    <source>
        <dbReference type="Proteomes" id="UP001371456"/>
    </source>
</evidence>
<accession>A0AAN8TD33</accession>
<evidence type="ECO:0000313" key="2">
    <source>
        <dbReference type="EMBL" id="KAK6782767.1"/>
    </source>
</evidence>
<organism evidence="2 3">
    <name type="scientific">Solanum bulbocastanum</name>
    <name type="common">Wild potato</name>
    <dbReference type="NCBI Taxonomy" id="147425"/>
    <lineage>
        <taxon>Eukaryota</taxon>
        <taxon>Viridiplantae</taxon>
        <taxon>Streptophyta</taxon>
        <taxon>Embryophyta</taxon>
        <taxon>Tracheophyta</taxon>
        <taxon>Spermatophyta</taxon>
        <taxon>Magnoliopsida</taxon>
        <taxon>eudicotyledons</taxon>
        <taxon>Gunneridae</taxon>
        <taxon>Pentapetalae</taxon>
        <taxon>asterids</taxon>
        <taxon>lamiids</taxon>
        <taxon>Solanales</taxon>
        <taxon>Solanaceae</taxon>
        <taxon>Solanoideae</taxon>
        <taxon>Solaneae</taxon>
        <taxon>Solanum</taxon>
    </lineage>
</organism>
<gene>
    <name evidence="2" type="ORF">RDI58_020563</name>
</gene>
<protein>
    <submittedName>
        <fullName evidence="2">Uncharacterized protein</fullName>
    </submittedName>
</protein>
<proteinExistence type="predicted"/>
<reference evidence="2 3" key="1">
    <citation type="submission" date="2024-02" db="EMBL/GenBank/DDBJ databases">
        <title>de novo genome assembly of Solanum bulbocastanum strain 11H21.</title>
        <authorList>
            <person name="Hosaka A.J."/>
        </authorList>
    </citation>
    <scope>NUCLEOTIDE SEQUENCE [LARGE SCALE GENOMIC DNA]</scope>
    <source>
        <tissue evidence="2">Young leaves</tissue>
    </source>
</reference>
<dbReference type="EMBL" id="JBANQN010000008">
    <property type="protein sequence ID" value="KAK6782767.1"/>
    <property type="molecule type" value="Genomic_DNA"/>
</dbReference>
<evidence type="ECO:0000256" key="1">
    <source>
        <dbReference type="SAM" id="MobiDB-lite"/>
    </source>
</evidence>
<dbReference type="Proteomes" id="UP001371456">
    <property type="component" value="Unassembled WGS sequence"/>
</dbReference>
<feature type="compositionally biased region" description="Basic residues" evidence="1">
    <location>
        <begin position="8"/>
        <end position="18"/>
    </location>
</feature>